<dbReference type="PRINTS" id="PR00475">
    <property type="entry name" value="HEXOKINASE"/>
</dbReference>
<dbReference type="GO" id="GO:0004340">
    <property type="term" value="F:glucokinase activity"/>
    <property type="evidence" value="ECO:0007669"/>
    <property type="project" value="TreeGrafter"/>
</dbReference>
<dbReference type="EC" id="2.7.1.-" evidence="6"/>
<dbReference type="PANTHER" id="PTHR19443">
    <property type="entry name" value="HEXOKINASE"/>
    <property type="match status" value="1"/>
</dbReference>
<dbReference type="GO" id="GO:0006006">
    <property type="term" value="P:glucose metabolic process"/>
    <property type="evidence" value="ECO:0007669"/>
    <property type="project" value="TreeGrafter"/>
</dbReference>
<dbReference type="GO" id="GO:0001678">
    <property type="term" value="P:intracellular glucose homeostasis"/>
    <property type="evidence" value="ECO:0007669"/>
    <property type="project" value="InterPro"/>
</dbReference>
<evidence type="ECO:0000259" key="7">
    <source>
        <dbReference type="Pfam" id="PF00349"/>
    </source>
</evidence>
<dbReference type="InterPro" id="IPR001312">
    <property type="entry name" value="Hexokinase"/>
</dbReference>
<dbReference type="GO" id="GO:0005524">
    <property type="term" value="F:ATP binding"/>
    <property type="evidence" value="ECO:0007669"/>
    <property type="project" value="UniProtKB-UniRule"/>
</dbReference>
<organism evidence="9 10">
    <name type="scientific">Mycena alexandri</name>
    <dbReference type="NCBI Taxonomy" id="1745969"/>
    <lineage>
        <taxon>Eukaryota</taxon>
        <taxon>Fungi</taxon>
        <taxon>Dikarya</taxon>
        <taxon>Basidiomycota</taxon>
        <taxon>Agaricomycotina</taxon>
        <taxon>Agaricomycetes</taxon>
        <taxon>Agaricomycetidae</taxon>
        <taxon>Agaricales</taxon>
        <taxon>Marasmiineae</taxon>
        <taxon>Mycenaceae</taxon>
        <taxon>Mycena</taxon>
    </lineage>
</organism>
<comment type="similarity">
    <text evidence="1 6">Belongs to the hexokinase family.</text>
</comment>
<dbReference type="Gene3D" id="3.40.367.20">
    <property type="match status" value="1"/>
</dbReference>
<dbReference type="Proteomes" id="UP001218188">
    <property type="component" value="Unassembled WGS sequence"/>
</dbReference>
<name>A0AAD6X2T7_9AGAR</name>
<keyword evidence="5 6" id="KW-0067">ATP-binding</keyword>
<feature type="domain" description="Hexokinase N-terminal" evidence="7">
    <location>
        <begin position="14"/>
        <end position="206"/>
    </location>
</feature>
<dbReference type="InterPro" id="IPR043129">
    <property type="entry name" value="ATPase_NBD"/>
</dbReference>
<dbReference type="Pfam" id="PF00349">
    <property type="entry name" value="Hexokinase_1"/>
    <property type="match status" value="1"/>
</dbReference>
<dbReference type="InterPro" id="IPR022672">
    <property type="entry name" value="Hexokinase_N"/>
</dbReference>
<keyword evidence="6" id="KW-0324">Glycolysis</keyword>
<dbReference type="EMBL" id="JARJCM010000040">
    <property type="protein sequence ID" value="KAJ7036878.1"/>
    <property type="molecule type" value="Genomic_DNA"/>
</dbReference>
<accession>A0AAD6X2T7</accession>
<dbReference type="GO" id="GO:0005739">
    <property type="term" value="C:mitochondrion"/>
    <property type="evidence" value="ECO:0007669"/>
    <property type="project" value="TreeGrafter"/>
</dbReference>
<dbReference type="GO" id="GO:0005829">
    <property type="term" value="C:cytosol"/>
    <property type="evidence" value="ECO:0007669"/>
    <property type="project" value="TreeGrafter"/>
</dbReference>
<keyword evidence="3 6" id="KW-0547">Nucleotide-binding</keyword>
<proteinExistence type="inferred from homology"/>
<dbReference type="InterPro" id="IPR022673">
    <property type="entry name" value="Hexokinase_C"/>
</dbReference>
<dbReference type="GO" id="GO:0008865">
    <property type="term" value="F:fructokinase activity"/>
    <property type="evidence" value="ECO:0007669"/>
    <property type="project" value="TreeGrafter"/>
</dbReference>
<evidence type="ECO:0000256" key="5">
    <source>
        <dbReference type="ARBA" id="ARBA00022840"/>
    </source>
</evidence>
<protein>
    <recommendedName>
        <fullName evidence="6">Phosphotransferase</fullName>
        <ecNumber evidence="6">2.7.1.-</ecNumber>
    </recommendedName>
</protein>
<feature type="domain" description="Hexokinase C-terminal" evidence="8">
    <location>
        <begin position="213"/>
        <end position="448"/>
    </location>
</feature>
<evidence type="ECO:0000256" key="6">
    <source>
        <dbReference type="RuleBase" id="RU362007"/>
    </source>
</evidence>
<evidence type="ECO:0000256" key="2">
    <source>
        <dbReference type="ARBA" id="ARBA00022679"/>
    </source>
</evidence>
<keyword evidence="2 6" id="KW-0808">Transferase</keyword>
<comment type="caution">
    <text evidence="9">The sequence shown here is derived from an EMBL/GenBank/DDBJ whole genome shotgun (WGS) entry which is preliminary data.</text>
</comment>
<evidence type="ECO:0000256" key="3">
    <source>
        <dbReference type="ARBA" id="ARBA00022741"/>
    </source>
</evidence>
<dbReference type="CDD" id="cd24000">
    <property type="entry name" value="ASKHA_NBD_HK"/>
    <property type="match status" value="1"/>
</dbReference>
<evidence type="ECO:0000256" key="4">
    <source>
        <dbReference type="ARBA" id="ARBA00022777"/>
    </source>
</evidence>
<evidence type="ECO:0000256" key="1">
    <source>
        <dbReference type="ARBA" id="ARBA00009225"/>
    </source>
</evidence>
<dbReference type="GO" id="GO:0006096">
    <property type="term" value="P:glycolytic process"/>
    <property type="evidence" value="ECO:0007669"/>
    <property type="project" value="UniProtKB-KW"/>
</dbReference>
<keyword evidence="4 6" id="KW-0418">Kinase</keyword>
<dbReference type="PANTHER" id="PTHR19443:SF30">
    <property type="entry name" value="GLUCOKINASE-1-RELATED"/>
    <property type="match status" value="1"/>
</dbReference>
<dbReference type="Pfam" id="PF03727">
    <property type="entry name" value="Hexokinase_2"/>
    <property type="match status" value="1"/>
</dbReference>
<reference evidence="9" key="1">
    <citation type="submission" date="2023-03" db="EMBL/GenBank/DDBJ databases">
        <title>Massive genome expansion in bonnet fungi (Mycena s.s.) driven by repeated elements and novel gene families across ecological guilds.</title>
        <authorList>
            <consortium name="Lawrence Berkeley National Laboratory"/>
            <person name="Harder C.B."/>
            <person name="Miyauchi S."/>
            <person name="Viragh M."/>
            <person name="Kuo A."/>
            <person name="Thoen E."/>
            <person name="Andreopoulos B."/>
            <person name="Lu D."/>
            <person name="Skrede I."/>
            <person name="Drula E."/>
            <person name="Henrissat B."/>
            <person name="Morin E."/>
            <person name="Kohler A."/>
            <person name="Barry K."/>
            <person name="LaButti K."/>
            <person name="Morin E."/>
            <person name="Salamov A."/>
            <person name="Lipzen A."/>
            <person name="Mereny Z."/>
            <person name="Hegedus B."/>
            <person name="Baldrian P."/>
            <person name="Stursova M."/>
            <person name="Weitz H."/>
            <person name="Taylor A."/>
            <person name="Grigoriev I.V."/>
            <person name="Nagy L.G."/>
            <person name="Martin F."/>
            <person name="Kauserud H."/>
        </authorList>
    </citation>
    <scope>NUCLEOTIDE SEQUENCE</scope>
    <source>
        <strain evidence="9">CBHHK200</strain>
    </source>
</reference>
<dbReference type="Gene3D" id="3.30.420.40">
    <property type="match status" value="1"/>
</dbReference>
<dbReference type="SUPFAM" id="SSF53067">
    <property type="entry name" value="Actin-like ATPase domain"/>
    <property type="match status" value="2"/>
</dbReference>
<sequence length="455" mass="49349">MFTANISPPAQKELDRIAALYEVSEAQLKKITDGFGDAFTKGLQVEHQAVTMGPSWVTHSPDGTEKGTSLTLEIGWDSVHVASVELDGKRSFTTQSKNFEIKHELLYAEATVFFDFLARCVGDFLKERSNKSTVDLRLGFNFGFGVEKSSIDHGKLLSWSKGFSISGAVGQDVVELLQKAFDRAKLSVKCTALINDSVAVLLAQSYLEAPCVLSAIYGAGTNGSYLESGASIKKLPGFRGTSMMINTEWGMFNDNALLKPTAYDVKMDNGCANPGHALFQKLTSWFYLGQIARQIFLSLVEKGLMFNGVATDSLKNHTFSSFHLFQIEDAKDHGTIKEVLCESFGYSEDAVSTQDVEIAKTIATIIAVRGGKLAACPIASLLTRQGYASGLGQGPIRIAVDGELFIGSAQFEIRLKQGIATILGHGFENKLDFHHVQGKGHVGAAIACFEAQHVH</sequence>
<dbReference type="AlphaFoldDB" id="A0AAD6X2T7"/>
<evidence type="ECO:0000313" key="9">
    <source>
        <dbReference type="EMBL" id="KAJ7036878.1"/>
    </source>
</evidence>
<dbReference type="GO" id="GO:0005536">
    <property type="term" value="F:D-glucose binding"/>
    <property type="evidence" value="ECO:0007669"/>
    <property type="project" value="InterPro"/>
</dbReference>
<dbReference type="PROSITE" id="PS51748">
    <property type="entry name" value="HEXOKINASE_2"/>
    <property type="match status" value="1"/>
</dbReference>
<evidence type="ECO:0000259" key="8">
    <source>
        <dbReference type="Pfam" id="PF03727"/>
    </source>
</evidence>
<keyword evidence="10" id="KW-1185">Reference proteome</keyword>
<gene>
    <name evidence="9" type="ORF">C8F04DRAFT_1093724</name>
</gene>
<evidence type="ECO:0000313" key="10">
    <source>
        <dbReference type="Proteomes" id="UP001218188"/>
    </source>
</evidence>